<evidence type="ECO:0000256" key="1">
    <source>
        <dbReference type="ARBA" id="ARBA00004417"/>
    </source>
</evidence>
<comment type="caution">
    <text evidence="11">The sequence shown here is derived from an EMBL/GenBank/DDBJ whole genome shotgun (WGS) entry which is preliminary data.</text>
</comment>
<dbReference type="CDD" id="cd03257">
    <property type="entry name" value="ABC_NikE_OppD_transporters"/>
    <property type="match status" value="2"/>
</dbReference>
<evidence type="ECO:0000256" key="7">
    <source>
        <dbReference type="ARBA" id="ARBA00022840"/>
    </source>
</evidence>
<dbReference type="Proteomes" id="UP000635278">
    <property type="component" value="Unassembled WGS sequence"/>
</dbReference>
<keyword evidence="8" id="KW-1278">Translocase</keyword>
<keyword evidence="5" id="KW-0997">Cell inner membrane</keyword>
<comment type="similarity">
    <text evidence="2">Belongs to the ABC transporter superfamily.</text>
</comment>
<keyword evidence="12" id="KW-1185">Reference proteome</keyword>
<keyword evidence="4" id="KW-1003">Cell membrane</keyword>
<dbReference type="InterPro" id="IPR013563">
    <property type="entry name" value="Oligopep_ABC_C"/>
</dbReference>
<organism evidence="11 12">
    <name type="scientific">Acetobacter musti</name>
    <dbReference type="NCBI Taxonomy" id="864732"/>
    <lineage>
        <taxon>Bacteria</taxon>
        <taxon>Pseudomonadati</taxon>
        <taxon>Pseudomonadota</taxon>
        <taxon>Alphaproteobacteria</taxon>
        <taxon>Acetobacterales</taxon>
        <taxon>Acetobacteraceae</taxon>
        <taxon>Acetobacter</taxon>
    </lineage>
</organism>
<dbReference type="SMART" id="SM00382">
    <property type="entry name" value="AAA"/>
    <property type="match status" value="2"/>
</dbReference>
<evidence type="ECO:0000313" key="11">
    <source>
        <dbReference type="EMBL" id="NHN85475.1"/>
    </source>
</evidence>
<feature type="domain" description="ABC transporter" evidence="10">
    <location>
        <begin position="279"/>
        <end position="526"/>
    </location>
</feature>
<protein>
    <submittedName>
        <fullName evidence="11">ATP-binding cassette domain-containing protein</fullName>
    </submittedName>
</protein>
<evidence type="ECO:0000256" key="5">
    <source>
        <dbReference type="ARBA" id="ARBA00022519"/>
    </source>
</evidence>
<dbReference type="GO" id="GO:0005524">
    <property type="term" value="F:ATP binding"/>
    <property type="evidence" value="ECO:0007669"/>
    <property type="project" value="UniProtKB-KW"/>
</dbReference>
<dbReference type="PANTHER" id="PTHR43297">
    <property type="entry name" value="OLIGOPEPTIDE TRANSPORT ATP-BINDING PROTEIN APPD"/>
    <property type="match status" value="1"/>
</dbReference>
<dbReference type="PANTHER" id="PTHR43297:SF14">
    <property type="entry name" value="ATPASE AAA-TYPE CORE DOMAIN-CONTAINING PROTEIN"/>
    <property type="match status" value="1"/>
</dbReference>
<dbReference type="InterPro" id="IPR027417">
    <property type="entry name" value="P-loop_NTPase"/>
</dbReference>
<keyword evidence="3" id="KW-0813">Transport</keyword>
<dbReference type="EMBL" id="WOTB01000016">
    <property type="protein sequence ID" value="NHN85475.1"/>
    <property type="molecule type" value="Genomic_DNA"/>
</dbReference>
<dbReference type="RefSeq" id="WP_173583866.1">
    <property type="nucleotide sequence ID" value="NZ_WOTB01000016.1"/>
</dbReference>
<reference evidence="11 12" key="1">
    <citation type="journal article" date="2020" name="Int. J. Syst. Evol. Microbiol.">
        <title>Novel acetic acid bacteria from cider fermentations: Acetobacter conturbans sp. nov. and Acetobacter fallax sp. nov.</title>
        <authorList>
            <person name="Sombolestani A.S."/>
            <person name="Cleenwerck I."/>
            <person name="Cnockaert M."/>
            <person name="Borremans W."/>
            <person name="Wieme A.D."/>
            <person name="De Vuyst L."/>
            <person name="Vandamme P."/>
        </authorList>
    </citation>
    <scope>NUCLEOTIDE SEQUENCE [LARGE SCALE GENOMIC DNA]</scope>
    <source>
        <strain evidence="11 12">LMG 30640</strain>
    </source>
</reference>
<dbReference type="InterPro" id="IPR017871">
    <property type="entry name" value="ABC_transporter-like_CS"/>
</dbReference>
<dbReference type="PROSITE" id="PS00211">
    <property type="entry name" value="ABC_TRANSPORTER_1"/>
    <property type="match status" value="1"/>
</dbReference>
<keyword evidence="6" id="KW-0547">Nucleotide-binding</keyword>
<dbReference type="InterPro" id="IPR003593">
    <property type="entry name" value="AAA+_ATPase"/>
</dbReference>
<comment type="subcellular location">
    <subcellularLocation>
        <location evidence="1">Cell inner membrane</location>
        <topology evidence="1">Peripheral membrane protein</topology>
    </subcellularLocation>
</comment>
<evidence type="ECO:0000259" key="10">
    <source>
        <dbReference type="PROSITE" id="PS50893"/>
    </source>
</evidence>
<evidence type="ECO:0000256" key="8">
    <source>
        <dbReference type="ARBA" id="ARBA00022967"/>
    </source>
</evidence>
<keyword evidence="9" id="KW-0472">Membrane</keyword>
<evidence type="ECO:0000256" key="9">
    <source>
        <dbReference type="ARBA" id="ARBA00023136"/>
    </source>
</evidence>
<evidence type="ECO:0000256" key="4">
    <source>
        <dbReference type="ARBA" id="ARBA00022475"/>
    </source>
</evidence>
<evidence type="ECO:0000256" key="3">
    <source>
        <dbReference type="ARBA" id="ARBA00022448"/>
    </source>
</evidence>
<feature type="domain" description="ABC transporter" evidence="10">
    <location>
        <begin position="8"/>
        <end position="257"/>
    </location>
</feature>
<keyword evidence="7 11" id="KW-0067">ATP-binding</keyword>
<evidence type="ECO:0000256" key="2">
    <source>
        <dbReference type="ARBA" id="ARBA00005417"/>
    </source>
</evidence>
<evidence type="ECO:0000256" key="6">
    <source>
        <dbReference type="ARBA" id="ARBA00022741"/>
    </source>
</evidence>
<dbReference type="InterPro" id="IPR050388">
    <property type="entry name" value="ABC_Ni/Peptide_Import"/>
</dbReference>
<proteinExistence type="inferred from homology"/>
<dbReference type="Pfam" id="PF00005">
    <property type="entry name" value="ABC_tran"/>
    <property type="match status" value="2"/>
</dbReference>
<gene>
    <name evidence="11" type="ORF">GOB93_12595</name>
</gene>
<dbReference type="SUPFAM" id="SSF52540">
    <property type="entry name" value="P-loop containing nucleoside triphosphate hydrolases"/>
    <property type="match status" value="2"/>
</dbReference>
<dbReference type="PROSITE" id="PS50893">
    <property type="entry name" value="ABC_TRANSPORTER_2"/>
    <property type="match status" value="2"/>
</dbReference>
<dbReference type="Gene3D" id="3.40.50.300">
    <property type="entry name" value="P-loop containing nucleotide triphosphate hydrolases"/>
    <property type="match status" value="2"/>
</dbReference>
<dbReference type="InterPro" id="IPR003439">
    <property type="entry name" value="ABC_transporter-like_ATP-bd"/>
</dbReference>
<name>A0ABX0JU33_9PROT</name>
<dbReference type="Pfam" id="PF08352">
    <property type="entry name" value="oligo_HPY"/>
    <property type="match status" value="1"/>
</dbReference>
<accession>A0ABX0JU33</accession>
<evidence type="ECO:0000313" key="12">
    <source>
        <dbReference type="Proteomes" id="UP000635278"/>
    </source>
</evidence>
<sequence>MSAPLISVRGLCVTGSGRHAQPVPIVRDVSFDVRQGEVLALIGESGSGKTTIALTLMGYARPGCRISAGEILVAGYRVDRMTIQELRAFRGKTVSYVAQNAGTAFNPALTVMAQVLEPALAHWVMPRREAERKAVELFRAMALPDPERIGARYPHELSGGQLQRLMAAMALMTDPEIVIFDEPTTALDVTTQVDVLQAFRSVIADRGITGVYVTHDLAVVAQIADRAVVLRHGTVQEAGSAEQILLAPREPYSRELVAASRIAPRAAAEMPDQDAAPVLTVSDLVVGYGPKDEEGLPARRILNRVSLTVPAGGTLGIIGESGCGKSTMARAISGLQSRAAGSLTFRGEALAGDVARRTAEQRRRLQLVSQNADLVLNPAWTIGAILDRVLVFFHGMDAVSARAETLRLLELVKLPPSVAERRPGALSGGQKQRVNLARALAARPDLILCDEITAALDPVVAAAILDTLAELQKALGLSCIFITHDLHALRAVCDRVAVLLGGHVVEECDAASLLEGVHHPYTRLLSGSVPEMRVGWLDDVMAERVMALPETGNGIGRQAGRDGCPFVPRCGVFNGDLCVNGPVPVRVEPAGHRHIACTHTPEALGRLMPDFQNDMEQTGGMI</sequence>